<sequence length="373" mass="43187">MRGLLSGISKQGSGIRTRRISSYDRTGGNRDCIRIEPGETAVIADMKGSGIVRHIWITFRSEDPFMRRNSIIRMYWDGERHPSVEAPLGDFFGQGWGEEYSFLSLPIAAAPKQGRALNCYFPMPFQEGARITIENESEAAFSSFYYYIDYEEHDSIPDDEARFHAWWNREQTEAHPAEGETEWGVVAPQGNNLSVLNNYLFADIAGKGHFVGLQYFVDNPGPMWYGEGDDMWLIDGESWPGSLHGTGTEDFFNSSWCPNELYQHPYFGYARIPDKLGWMGRTHCYRFFLEDPVYFEKSLHASIEHGHDNNLALDLCTVAYWYQTEPHRIFPPFPSKFLRENRPEITVRDVHRWRHEWRRSMGGSPLLWGNEIK</sequence>
<keyword evidence="2" id="KW-1185">Reference proteome</keyword>
<dbReference type="InterPro" id="IPR021345">
    <property type="entry name" value="DUF2961"/>
</dbReference>
<proteinExistence type="predicted"/>
<evidence type="ECO:0000313" key="2">
    <source>
        <dbReference type="Proteomes" id="UP001057877"/>
    </source>
</evidence>
<dbReference type="Pfam" id="PF11175">
    <property type="entry name" value="DUF2961"/>
    <property type="match status" value="1"/>
</dbReference>
<name>A0ABY5SIW5_9BACL</name>
<dbReference type="Proteomes" id="UP001057877">
    <property type="component" value="Chromosome"/>
</dbReference>
<accession>A0ABY5SIW5</accession>
<organism evidence="1 2">
    <name type="scientific">Paenibacillus spongiae</name>
    <dbReference type="NCBI Taxonomy" id="2909671"/>
    <lineage>
        <taxon>Bacteria</taxon>
        <taxon>Bacillati</taxon>
        <taxon>Bacillota</taxon>
        <taxon>Bacilli</taxon>
        <taxon>Bacillales</taxon>
        <taxon>Paenibacillaceae</taxon>
        <taxon>Paenibacillus</taxon>
    </lineage>
</organism>
<dbReference type="RefSeq" id="WP_258389433.1">
    <property type="nucleotide sequence ID" value="NZ_CP091430.1"/>
</dbReference>
<dbReference type="EMBL" id="CP091430">
    <property type="protein sequence ID" value="UVI33380.1"/>
    <property type="molecule type" value="Genomic_DNA"/>
</dbReference>
<gene>
    <name evidence="1" type="ORF">L1F29_16730</name>
</gene>
<reference evidence="1" key="1">
    <citation type="submission" date="2022-01" db="EMBL/GenBank/DDBJ databases">
        <title>Paenibacillus spongiae sp. nov., isolated from marine sponge.</title>
        <authorList>
            <person name="Li Z."/>
            <person name="Zhang M."/>
        </authorList>
    </citation>
    <scope>NUCLEOTIDE SEQUENCE</scope>
    <source>
        <strain evidence="1">PHS-Z3</strain>
    </source>
</reference>
<dbReference type="Gene3D" id="2.60.120.1390">
    <property type="match status" value="1"/>
</dbReference>
<evidence type="ECO:0000313" key="1">
    <source>
        <dbReference type="EMBL" id="UVI33380.1"/>
    </source>
</evidence>
<protein>
    <submittedName>
        <fullName evidence="1">DUF2961 domain-containing protein</fullName>
    </submittedName>
</protein>